<feature type="compositionally biased region" description="Basic and acidic residues" evidence="1">
    <location>
        <begin position="281"/>
        <end position="319"/>
    </location>
</feature>
<gene>
    <name evidence="2" type="ORF">ColSpa_09689</name>
</gene>
<reference evidence="2 3" key="1">
    <citation type="submission" date="2022-03" db="EMBL/GenBank/DDBJ databases">
        <title>Genome data of Colletotrichum spp.</title>
        <authorList>
            <person name="Utami Y.D."/>
            <person name="Hiruma K."/>
        </authorList>
    </citation>
    <scope>NUCLEOTIDE SEQUENCE [LARGE SCALE GENOMIC DNA]</scope>
    <source>
        <strain evidence="2 3">MAFF 239500</strain>
    </source>
</reference>
<evidence type="ECO:0000313" key="2">
    <source>
        <dbReference type="EMBL" id="GKT49508.1"/>
    </source>
</evidence>
<feature type="compositionally biased region" description="Low complexity" evidence="1">
    <location>
        <begin position="93"/>
        <end position="107"/>
    </location>
</feature>
<evidence type="ECO:0000256" key="1">
    <source>
        <dbReference type="SAM" id="MobiDB-lite"/>
    </source>
</evidence>
<comment type="caution">
    <text evidence="2">The sequence shown here is derived from an EMBL/GenBank/DDBJ whole genome shotgun (WGS) entry which is preliminary data.</text>
</comment>
<protein>
    <submittedName>
        <fullName evidence="2">Uncharacterized protein</fullName>
    </submittedName>
</protein>
<feature type="region of interest" description="Disordered" evidence="1">
    <location>
        <begin position="84"/>
        <end position="113"/>
    </location>
</feature>
<sequence length="340" mass="39664">MSCDVRPVITSTTTLYVNPYETPPSCPCTPSSHSHRTSISSSRRCPSHGCCSLDVTTYRCARQCRKLTKYHRYVCTYDSEPQRLPAHSHRQSGSHFHSYPYSSPHPSRANPTPFATPHRAPWRTLRTFDRNPDFCAVESSDFHFAVSELLDIGRVLLHAESELEKARLRVERERARHRSAHGAACERVLQEWECGWTRRIGDMVVETDDLKLSIEVLADCWVKYVGLLRKYELLGQRRVGGIVEDRGQGKYRGDGSSGEVGRDEDARPWRYARRESWDRKYDGREGRQGKVQTHKRECGPEQVRRRERRQSVRFHDEVNRRRKSHHGSSDGKRQRSWWRF</sequence>
<keyword evidence="3" id="KW-1185">Reference proteome</keyword>
<dbReference type="Proteomes" id="UP001055115">
    <property type="component" value="Unassembled WGS sequence"/>
</dbReference>
<name>A0AA37PC15_9PEZI</name>
<feature type="region of interest" description="Disordered" evidence="1">
    <location>
        <begin position="245"/>
        <end position="265"/>
    </location>
</feature>
<dbReference type="GeneID" id="73330491"/>
<evidence type="ECO:0000313" key="3">
    <source>
        <dbReference type="Proteomes" id="UP001055115"/>
    </source>
</evidence>
<dbReference type="RefSeq" id="XP_049131858.1">
    <property type="nucleotide sequence ID" value="XM_049275901.1"/>
</dbReference>
<proteinExistence type="predicted"/>
<dbReference type="EMBL" id="BQXU01000030">
    <property type="protein sequence ID" value="GKT49508.1"/>
    <property type="molecule type" value="Genomic_DNA"/>
</dbReference>
<dbReference type="AlphaFoldDB" id="A0AA37PC15"/>
<feature type="region of interest" description="Disordered" evidence="1">
    <location>
        <begin position="281"/>
        <end position="340"/>
    </location>
</feature>
<accession>A0AA37PC15</accession>
<organism evidence="2 3">
    <name type="scientific">Colletotrichum spaethianum</name>
    <dbReference type="NCBI Taxonomy" id="700344"/>
    <lineage>
        <taxon>Eukaryota</taxon>
        <taxon>Fungi</taxon>
        <taxon>Dikarya</taxon>
        <taxon>Ascomycota</taxon>
        <taxon>Pezizomycotina</taxon>
        <taxon>Sordariomycetes</taxon>
        <taxon>Hypocreomycetidae</taxon>
        <taxon>Glomerellales</taxon>
        <taxon>Glomerellaceae</taxon>
        <taxon>Colletotrichum</taxon>
        <taxon>Colletotrichum spaethianum species complex</taxon>
    </lineage>
</organism>